<keyword evidence="1" id="KW-0732">Signal</keyword>
<dbReference type="GO" id="GO:0004222">
    <property type="term" value="F:metalloendopeptidase activity"/>
    <property type="evidence" value="ECO:0007669"/>
    <property type="project" value="TreeGrafter"/>
</dbReference>
<dbReference type="EMBL" id="CP036313">
    <property type="protein sequence ID" value="QBH12317.1"/>
    <property type="molecule type" value="Genomic_DNA"/>
</dbReference>
<proteinExistence type="predicted"/>
<evidence type="ECO:0000313" key="5">
    <source>
        <dbReference type="Proteomes" id="UP000248798"/>
    </source>
</evidence>
<feature type="domain" description="M23ase beta-sheet core" evidence="2">
    <location>
        <begin position="194"/>
        <end position="288"/>
    </location>
</feature>
<dbReference type="OrthoDB" id="9815245at2"/>
<dbReference type="SUPFAM" id="SSF51261">
    <property type="entry name" value="Duplicated hybrid motif"/>
    <property type="match status" value="1"/>
</dbReference>
<evidence type="ECO:0000313" key="3">
    <source>
        <dbReference type="EMBL" id="QBH12317.1"/>
    </source>
</evidence>
<reference evidence="3 6" key="2">
    <citation type="submission" date="2019-02" db="EMBL/GenBank/DDBJ databases">
        <title>Complete genome sequence of Desulfobacter hydrogenophilus AcRS1.</title>
        <authorList>
            <person name="Marietou A."/>
            <person name="Lund M.B."/>
            <person name="Marshall I.P.G."/>
            <person name="Schreiber L."/>
            <person name="Jorgensen B."/>
        </authorList>
    </citation>
    <scope>NUCLEOTIDE SEQUENCE [LARGE SCALE GENOMIC DNA]</scope>
    <source>
        <strain evidence="3 6">AcRS1</strain>
    </source>
</reference>
<dbReference type="Pfam" id="PF01551">
    <property type="entry name" value="Peptidase_M23"/>
    <property type="match status" value="1"/>
</dbReference>
<keyword evidence="6" id="KW-1185">Reference proteome</keyword>
<evidence type="ECO:0000313" key="4">
    <source>
        <dbReference type="EMBL" id="RAL99892.1"/>
    </source>
</evidence>
<evidence type="ECO:0000256" key="1">
    <source>
        <dbReference type="SAM" id="SignalP"/>
    </source>
</evidence>
<dbReference type="InterPro" id="IPR016047">
    <property type="entry name" value="M23ase_b-sheet_dom"/>
</dbReference>
<feature type="chain" id="PRO_5030062885" evidence="1">
    <location>
        <begin position="23"/>
        <end position="301"/>
    </location>
</feature>
<dbReference type="PANTHER" id="PTHR21666">
    <property type="entry name" value="PEPTIDASE-RELATED"/>
    <property type="match status" value="1"/>
</dbReference>
<sequence>MRIRSCTAVLFTCLMITAVSLAETNIENKEAMVLAYPKQVGMGQPFLVRLTSVQVFDRILVRWMDREFVPSVSQWNGRHVAIAMLGTDVLTIKPGRQELLIRAWAGGKESVWQRSVLIVGRTYPRQALSLPSKMVTPPTVELERIKAERTRTQKAKNTWSDQRLWRLPFHRPVEGKYTSVYGLRRVLNGKPKNPHRGVDFRAPRGTAVEAVADGRVLLAESHYYAGNSMYIDHGNGVVSLYFHLSRFDVSQGDIVKKGEIIGRSGSTGRATGPHLHLSISVQGQLVDPVPLFEEASDQLLR</sequence>
<reference evidence="4 5" key="1">
    <citation type="submission" date="2018-06" db="EMBL/GenBank/DDBJ databases">
        <title>Complete Genome Sequence of Desulfobacter hydrogenophilus (DSM3380).</title>
        <authorList>
            <person name="Marietou A."/>
            <person name="Schreiber L."/>
            <person name="Marshall I."/>
            <person name="Jorgensen B."/>
        </authorList>
    </citation>
    <scope>NUCLEOTIDE SEQUENCE [LARGE SCALE GENOMIC DNA]</scope>
    <source>
        <strain evidence="4 5">DSM 3380</strain>
    </source>
</reference>
<name>A0A328F9Y9_9BACT</name>
<dbReference type="EMBL" id="QLNI01000084">
    <property type="protein sequence ID" value="RAL99892.1"/>
    <property type="molecule type" value="Genomic_DNA"/>
</dbReference>
<accession>A0A328F9Y9</accession>
<dbReference type="InterPro" id="IPR011055">
    <property type="entry name" value="Dup_hybrid_motif"/>
</dbReference>
<dbReference type="PANTHER" id="PTHR21666:SF270">
    <property type="entry name" value="MUREIN HYDROLASE ACTIVATOR ENVC"/>
    <property type="match status" value="1"/>
</dbReference>
<dbReference type="Proteomes" id="UP000248798">
    <property type="component" value="Unassembled WGS sequence"/>
</dbReference>
<feature type="signal peptide" evidence="1">
    <location>
        <begin position="1"/>
        <end position="22"/>
    </location>
</feature>
<gene>
    <name evidence="4" type="ORF">DO021_22010</name>
    <name evidence="3" type="ORF">EYB58_04935</name>
</gene>
<organism evidence="4 5">
    <name type="scientific">Desulfobacter hydrogenophilus</name>
    <dbReference type="NCBI Taxonomy" id="2291"/>
    <lineage>
        <taxon>Bacteria</taxon>
        <taxon>Pseudomonadati</taxon>
        <taxon>Thermodesulfobacteriota</taxon>
        <taxon>Desulfobacteria</taxon>
        <taxon>Desulfobacterales</taxon>
        <taxon>Desulfobacteraceae</taxon>
        <taxon>Desulfobacter</taxon>
    </lineage>
</organism>
<dbReference type="CDD" id="cd12797">
    <property type="entry name" value="M23_peptidase"/>
    <property type="match status" value="1"/>
</dbReference>
<dbReference type="AlphaFoldDB" id="A0A328F9Y9"/>
<dbReference type="InterPro" id="IPR050570">
    <property type="entry name" value="Cell_wall_metabolism_enzyme"/>
</dbReference>
<protein>
    <submittedName>
        <fullName evidence="3">M23 family metallopeptidase</fullName>
    </submittedName>
    <submittedName>
        <fullName evidence="4">M23 family peptidase</fullName>
    </submittedName>
</protein>
<dbReference type="Proteomes" id="UP000293902">
    <property type="component" value="Chromosome"/>
</dbReference>
<evidence type="ECO:0000313" key="6">
    <source>
        <dbReference type="Proteomes" id="UP000293902"/>
    </source>
</evidence>
<evidence type="ECO:0000259" key="2">
    <source>
        <dbReference type="Pfam" id="PF01551"/>
    </source>
</evidence>
<dbReference type="Gene3D" id="2.70.70.10">
    <property type="entry name" value="Glucose Permease (Domain IIA)"/>
    <property type="match status" value="1"/>
</dbReference>
<dbReference type="RefSeq" id="WP_111960691.1">
    <property type="nucleotide sequence ID" value="NZ_CP036313.1"/>
</dbReference>